<dbReference type="AlphaFoldDB" id="A0AAW1LI14"/>
<dbReference type="SUPFAM" id="SSF57756">
    <property type="entry name" value="Retrovirus zinc finger-like domains"/>
    <property type="match status" value="1"/>
</dbReference>
<comment type="caution">
    <text evidence="4">The sequence shown here is derived from an EMBL/GenBank/DDBJ whole genome shotgun (WGS) entry which is preliminary data.</text>
</comment>
<dbReference type="InterPro" id="IPR025724">
    <property type="entry name" value="GAG-pre-integrase_dom"/>
</dbReference>
<name>A0AAW1LI14_SAPOF</name>
<accession>A0AAW1LI14</accession>
<evidence type="ECO:0000313" key="4">
    <source>
        <dbReference type="EMBL" id="KAK9732946.1"/>
    </source>
</evidence>
<evidence type="ECO:0000256" key="1">
    <source>
        <dbReference type="SAM" id="MobiDB-lite"/>
    </source>
</evidence>
<dbReference type="InterPro" id="IPR036875">
    <property type="entry name" value="Znf_CCHC_sf"/>
</dbReference>
<dbReference type="PANTHER" id="PTHR47592">
    <property type="entry name" value="PBF68 PROTEIN"/>
    <property type="match status" value="1"/>
</dbReference>
<protein>
    <recommendedName>
        <fullName evidence="6">GAG-pre-integrase domain-containing protein</fullName>
    </recommendedName>
</protein>
<keyword evidence="5" id="KW-1185">Reference proteome</keyword>
<reference evidence="4" key="1">
    <citation type="submission" date="2024-03" db="EMBL/GenBank/DDBJ databases">
        <title>WGS assembly of Saponaria officinalis var. Norfolk2.</title>
        <authorList>
            <person name="Jenkins J."/>
            <person name="Shu S."/>
            <person name="Grimwood J."/>
            <person name="Barry K."/>
            <person name="Goodstein D."/>
            <person name="Schmutz J."/>
            <person name="Leebens-Mack J."/>
            <person name="Osbourn A."/>
        </authorList>
    </citation>
    <scope>NUCLEOTIDE SEQUENCE [LARGE SCALE GENOMIC DNA]</scope>
    <source>
        <strain evidence="4">JIC</strain>
    </source>
</reference>
<dbReference type="GO" id="GO:0008270">
    <property type="term" value="F:zinc ion binding"/>
    <property type="evidence" value="ECO:0007669"/>
    <property type="project" value="InterPro"/>
</dbReference>
<dbReference type="EMBL" id="JBDFQZ010000004">
    <property type="protein sequence ID" value="KAK9732946.1"/>
    <property type="molecule type" value="Genomic_DNA"/>
</dbReference>
<evidence type="ECO:0000259" key="2">
    <source>
        <dbReference type="Pfam" id="PF13976"/>
    </source>
</evidence>
<organism evidence="4 5">
    <name type="scientific">Saponaria officinalis</name>
    <name type="common">Common soapwort</name>
    <name type="synonym">Lychnis saponaria</name>
    <dbReference type="NCBI Taxonomy" id="3572"/>
    <lineage>
        <taxon>Eukaryota</taxon>
        <taxon>Viridiplantae</taxon>
        <taxon>Streptophyta</taxon>
        <taxon>Embryophyta</taxon>
        <taxon>Tracheophyta</taxon>
        <taxon>Spermatophyta</taxon>
        <taxon>Magnoliopsida</taxon>
        <taxon>eudicotyledons</taxon>
        <taxon>Gunneridae</taxon>
        <taxon>Pentapetalae</taxon>
        <taxon>Caryophyllales</taxon>
        <taxon>Caryophyllaceae</taxon>
        <taxon>Caryophylleae</taxon>
        <taxon>Saponaria</taxon>
    </lineage>
</organism>
<dbReference type="PANTHER" id="PTHR47592:SF30">
    <property type="entry name" value="CCHC-TYPE DOMAIN-CONTAINING PROTEIN"/>
    <property type="match status" value="1"/>
</dbReference>
<sequence length="380" mass="43194">MLHYMVDNLFDIYCKTKTAKGILDALETKYGSYVFGTKKYTIARWLKFKIVDGKPIMDQIHDYENLVSEILGEGMELIGHIKIEDATRSQDRAKTNATNTIKANVVEYKNAGTNKRSYDQYNKPQNYDKSNKTMTGNCWWCDKLGHPAFKCKAKKAYEQRQQSQGNHNNAPGWKFQKKDNNQRGGYKNYKSNKPQANGVEGSSEGDDIIAAMDLYKELKNVHEKEVVYVGNSSKVPVLGIGKVHMKLTSDKVLALDNVLYVPDMRRNLISGALLNKAGLKLTFESYKLVMSKNGQFVGKGFRNGGLFVLDVEMNAFTSSTYVVESIDIWHSRLGHVNTKSIKRMKTMNLLPNLIFYDMDKCQEFSGPELILSGFHKIRDD</sequence>
<feature type="domain" description="Retrovirus-related Pol polyprotein from transposon TNT 1-94-like beta-barrel" evidence="3">
    <location>
        <begin position="213"/>
        <end position="278"/>
    </location>
</feature>
<dbReference type="GO" id="GO:0003676">
    <property type="term" value="F:nucleic acid binding"/>
    <property type="evidence" value="ECO:0007669"/>
    <property type="project" value="InterPro"/>
</dbReference>
<dbReference type="Pfam" id="PF22936">
    <property type="entry name" value="Pol_BBD"/>
    <property type="match status" value="1"/>
</dbReference>
<dbReference type="Proteomes" id="UP001443914">
    <property type="component" value="Unassembled WGS sequence"/>
</dbReference>
<proteinExistence type="predicted"/>
<feature type="region of interest" description="Disordered" evidence="1">
    <location>
        <begin position="159"/>
        <end position="202"/>
    </location>
</feature>
<feature type="domain" description="GAG-pre-integrase" evidence="2">
    <location>
        <begin position="305"/>
        <end position="362"/>
    </location>
</feature>
<feature type="compositionally biased region" description="Polar residues" evidence="1">
    <location>
        <begin position="159"/>
        <end position="169"/>
    </location>
</feature>
<dbReference type="Pfam" id="PF13976">
    <property type="entry name" value="gag_pre-integrs"/>
    <property type="match status" value="1"/>
</dbReference>
<evidence type="ECO:0008006" key="6">
    <source>
        <dbReference type="Google" id="ProtNLM"/>
    </source>
</evidence>
<evidence type="ECO:0000259" key="3">
    <source>
        <dbReference type="Pfam" id="PF22936"/>
    </source>
</evidence>
<evidence type="ECO:0000313" key="5">
    <source>
        <dbReference type="Proteomes" id="UP001443914"/>
    </source>
</evidence>
<gene>
    <name evidence="4" type="ORF">RND81_04G033400</name>
</gene>
<dbReference type="InterPro" id="IPR054722">
    <property type="entry name" value="PolX-like_BBD"/>
</dbReference>